<accession>A0AAD6T6C0</accession>
<name>A0AAD6T6C0_9AGAR</name>
<feature type="signal peptide" evidence="2">
    <location>
        <begin position="1"/>
        <end position="21"/>
    </location>
</feature>
<feature type="compositionally biased region" description="Basic and acidic residues" evidence="1">
    <location>
        <begin position="123"/>
        <end position="137"/>
    </location>
</feature>
<evidence type="ECO:0000256" key="2">
    <source>
        <dbReference type="SAM" id="SignalP"/>
    </source>
</evidence>
<feature type="region of interest" description="Disordered" evidence="1">
    <location>
        <begin position="113"/>
        <end position="137"/>
    </location>
</feature>
<evidence type="ECO:0000256" key="1">
    <source>
        <dbReference type="SAM" id="MobiDB-lite"/>
    </source>
</evidence>
<evidence type="ECO:0008006" key="5">
    <source>
        <dbReference type="Google" id="ProtNLM"/>
    </source>
</evidence>
<organism evidence="3 4">
    <name type="scientific">Mycena alexandri</name>
    <dbReference type="NCBI Taxonomy" id="1745969"/>
    <lineage>
        <taxon>Eukaryota</taxon>
        <taxon>Fungi</taxon>
        <taxon>Dikarya</taxon>
        <taxon>Basidiomycota</taxon>
        <taxon>Agaricomycotina</taxon>
        <taxon>Agaricomycetes</taxon>
        <taxon>Agaricomycetidae</taxon>
        <taxon>Agaricales</taxon>
        <taxon>Marasmiineae</taxon>
        <taxon>Mycenaceae</taxon>
        <taxon>Mycena</taxon>
    </lineage>
</organism>
<dbReference type="Proteomes" id="UP001218188">
    <property type="component" value="Unassembled WGS sequence"/>
</dbReference>
<keyword evidence="2" id="KW-0732">Signal</keyword>
<comment type="caution">
    <text evidence="3">The sequence shown here is derived from an EMBL/GenBank/DDBJ whole genome shotgun (WGS) entry which is preliminary data.</text>
</comment>
<proteinExistence type="predicted"/>
<reference evidence="3" key="1">
    <citation type="submission" date="2023-03" db="EMBL/GenBank/DDBJ databases">
        <title>Massive genome expansion in bonnet fungi (Mycena s.s.) driven by repeated elements and novel gene families across ecological guilds.</title>
        <authorList>
            <consortium name="Lawrence Berkeley National Laboratory"/>
            <person name="Harder C.B."/>
            <person name="Miyauchi S."/>
            <person name="Viragh M."/>
            <person name="Kuo A."/>
            <person name="Thoen E."/>
            <person name="Andreopoulos B."/>
            <person name="Lu D."/>
            <person name="Skrede I."/>
            <person name="Drula E."/>
            <person name="Henrissat B."/>
            <person name="Morin E."/>
            <person name="Kohler A."/>
            <person name="Barry K."/>
            <person name="LaButti K."/>
            <person name="Morin E."/>
            <person name="Salamov A."/>
            <person name="Lipzen A."/>
            <person name="Mereny Z."/>
            <person name="Hegedus B."/>
            <person name="Baldrian P."/>
            <person name="Stursova M."/>
            <person name="Weitz H."/>
            <person name="Taylor A."/>
            <person name="Grigoriev I.V."/>
            <person name="Nagy L.G."/>
            <person name="Martin F."/>
            <person name="Kauserud H."/>
        </authorList>
    </citation>
    <scope>NUCLEOTIDE SEQUENCE</scope>
    <source>
        <strain evidence="3">CBHHK200</strain>
    </source>
</reference>
<evidence type="ECO:0000313" key="3">
    <source>
        <dbReference type="EMBL" id="KAJ7040636.1"/>
    </source>
</evidence>
<dbReference type="AlphaFoldDB" id="A0AAD6T6C0"/>
<feature type="chain" id="PRO_5042141569" description="Secreted protein" evidence="2">
    <location>
        <begin position="22"/>
        <end position="137"/>
    </location>
</feature>
<evidence type="ECO:0000313" key="4">
    <source>
        <dbReference type="Proteomes" id="UP001218188"/>
    </source>
</evidence>
<gene>
    <name evidence="3" type="ORF">C8F04DRAFT_1253953</name>
</gene>
<dbReference type="EMBL" id="JARJCM010000021">
    <property type="protein sequence ID" value="KAJ7040636.1"/>
    <property type="molecule type" value="Genomic_DNA"/>
</dbReference>
<sequence length="137" mass="15458">MYHCPLPILAFIAAVVELKSACPVLPLVSAQSDGPRRFNFFVIASNHFERSIMQSVCVYTKALSNTHLCQTQRPSTSHPQRHHAPASVVGPRTVRWATFLDRLDDAWTRWLHEPRPPSSTSHGAEHRTDSTDRYLVA</sequence>
<protein>
    <recommendedName>
        <fullName evidence="5">Secreted protein</fullName>
    </recommendedName>
</protein>
<keyword evidence="4" id="KW-1185">Reference proteome</keyword>